<keyword evidence="3" id="KW-1185">Reference proteome</keyword>
<keyword evidence="1" id="KW-0732">Signal</keyword>
<feature type="signal peptide" evidence="1">
    <location>
        <begin position="1"/>
        <end position="21"/>
    </location>
</feature>
<proteinExistence type="predicted"/>
<dbReference type="AlphaFoldDB" id="A0A0S4J0D4"/>
<dbReference type="VEuPathDB" id="TriTrypDB:BSAL_84385c"/>
<evidence type="ECO:0000313" key="3">
    <source>
        <dbReference type="Proteomes" id="UP000051952"/>
    </source>
</evidence>
<name>A0A0S4J0D4_BODSA</name>
<sequence>MGWAFFFCLCCFLFTCISVFAGTTLQILLELIPPWFSICGSPPNRSHFFKTDSLWPPCREWLSYIPREANSVNSDDETFRVFSCTISPNYINSFLC</sequence>
<evidence type="ECO:0000256" key="1">
    <source>
        <dbReference type="SAM" id="SignalP"/>
    </source>
</evidence>
<dbReference type="Proteomes" id="UP000051952">
    <property type="component" value="Unassembled WGS sequence"/>
</dbReference>
<accession>A0A0S4J0D4</accession>
<reference evidence="3" key="1">
    <citation type="submission" date="2015-09" db="EMBL/GenBank/DDBJ databases">
        <authorList>
            <consortium name="Pathogen Informatics"/>
        </authorList>
    </citation>
    <scope>NUCLEOTIDE SEQUENCE [LARGE SCALE GENOMIC DNA]</scope>
    <source>
        <strain evidence="3">Lake Konstanz</strain>
    </source>
</reference>
<dbReference type="EMBL" id="CYKH01000975">
    <property type="protein sequence ID" value="CUG74335.1"/>
    <property type="molecule type" value="Genomic_DNA"/>
</dbReference>
<feature type="chain" id="PRO_5006621740" description="Membrane-associated protein" evidence="1">
    <location>
        <begin position="22"/>
        <end position="96"/>
    </location>
</feature>
<organism evidence="2 3">
    <name type="scientific">Bodo saltans</name>
    <name type="common">Flagellated protozoan</name>
    <dbReference type="NCBI Taxonomy" id="75058"/>
    <lineage>
        <taxon>Eukaryota</taxon>
        <taxon>Discoba</taxon>
        <taxon>Euglenozoa</taxon>
        <taxon>Kinetoplastea</taxon>
        <taxon>Metakinetoplastina</taxon>
        <taxon>Eubodonida</taxon>
        <taxon>Bodonidae</taxon>
        <taxon>Bodo</taxon>
    </lineage>
</organism>
<gene>
    <name evidence="2" type="ORF">BSAL_84385c</name>
</gene>
<protein>
    <recommendedName>
        <fullName evidence="4">Membrane-associated protein</fullName>
    </recommendedName>
</protein>
<evidence type="ECO:0008006" key="4">
    <source>
        <dbReference type="Google" id="ProtNLM"/>
    </source>
</evidence>
<evidence type="ECO:0000313" key="2">
    <source>
        <dbReference type="EMBL" id="CUG74335.1"/>
    </source>
</evidence>